<sequence length="544" mass="64517">MAPMTSAERQRKYREKLKEEDPAKLEKLKKENAERTKKKYKNIKQLPEFKQKEQRKKWRQAKQKQKKEPNINQTEESKIYQKQKRKVRYLLSKENLKLKLTIERMSKIIRAQKKTLYRYKKQIENLKESLKKTENEFENLRTLGENPNSVTEEATTPFSKTEKFIQEIIPNIPSPYKERVKKAIFENYVLKQSLLEQYSKAESKPEKDVLKTVISNDIVTKYKLKTNLGYSCLGLKGRLRARQRTVEKKRIKRIKEIKDFLDRDDNSRITAGKRETKTFKKDKRQVRYLQDSLEKLHKKYIDEGGSASYTTFTRYKPFYILDPIVTQRNTCACVKHANLTFVAQKLKILGVLETNDLEKLVSTIVCDKFNKKCMYGECKSCENKTIPLDLAHKNLDKMVFWYAWVTKKHEYVKKNANEENDKKITKRTTKDIIQGTLTDLIKSFSDQLQKFKKHYYNIYHAYQMYKKCKETLSATECIIHCDFSENYLAKISEEVQATHFGASKQQFTLHTAVIYYKNEQDLQEKSFCTISPNNNHNPIAIWPI</sequence>
<organism evidence="3 4">
    <name type="scientific">Euphydryas editha</name>
    <name type="common">Edith's checkerspot</name>
    <dbReference type="NCBI Taxonomy" id="104508"/>
    <lineage>
        <taxon>Eukaryota</taxon>
        <taxon>Metazoa</taxon>
        <taxon>Ecdysozoa</taxon>
        <taxon>Arthropoda</taxon>
        <taxon>Hexapoda</taxon>
        <taxon>Insecta</taxon>
        <taxon>Pterygota</taxon>
        <taxon>Neoptera</taxon>
        <taxon>Endopterygota</taxon>
        <taxon>Lepidoptera</taxon>
        <taxon>Glossata</taxon>
        <taxon>Ditrysia</taxon>
        <taxon>Papilionoidea</taxon>
        <taxon>Nymphalidae</taxon>
        <taxon>Nymphalinae</taxon>
        <taxon>Euphydryas</taxon>
    </lineage>
</organism>
<feature type="compositionally biased region" description="Basic and acidic residues" evidence="2">
    <location>
        <begin position="16"/>
        <end position="35"/>
    </location>
</feature>
<reference evidence="3" key="1">
    <citation type="submission" date="2022-03" db="EMBL/GenBank/DDBJ databases">
        <authorList>
            <person name="Tunstrom K."/>
        </authorList>
    </citation>
    <scope>NUCLEOTIDE SEQUENCE</scope>
</reference>
<evidence type="ECO:0000256" key="1">
    <source>
        <dbReference type="SAM" id="Coils"/>
    </source>
</evidence>
<feature type="region of interest" description="Disordered" evidence="2">
    <location>
        <begin position="1"/>
        <end position="79"/>
    </location>
</feature>
<protein>
    <submittedName>
        <fullName evidence="3">Uncharacterized protein</fullName>
    </submittedName>
</protein>
<dbReference type="EMBL" id="CAKOGL010000026">
    <property type="protein sequence ID" value="CAH2103879.1"/>
    <property type="molecule type" value="Genomic_DNA"/>
</dbReference>
<feature type="compositionally biased region" description="Basic residues" evidence="2">
    <location>
        <begin position="53"/>
        <end position="65"/>
    </location>
</feature>
<evidence type="ECO:0000313" key="4">
    <source>
        <dbReference type="Proteomes" id="UP001153954"/>
    </source>
</evidence>
<feature type="coiled-coil region" evidence="1">
    <location>
        <begin position="109"/>
        <end position="143"/>
    </location>
</feature>
<accession>A0AAU9UW32</accession>
<comment type="caution">
    <text evidence="3">The sequence shown here is derived from an EMBL/GenBank/DDBJ whole genome shotgun (WGS) entry which is preliminary data.</text>
</comment>
<gene>
    <name evidence="3" type="ORF">EEDITHA_LOCUS18336</name>
</gene>
<evidence type="ECO:0000256" key="2">
    <source>
        <dbReference type="SAM" id="MobiDB-lite"/>
    </source>
</evidence>
<dbReference type="AlphaFoldDB" id="A0AAU9UW32"/>
<name>A0AAU9UW32_EUPED</name>
<proteinExistence type="predicted"/>
<keyword evidence="4" id="KW-1185">Reference proteome</keyword>
<evidence type="ECO:0000313" key="3">
    <source>
        <dbReference type="EMBL" id="CAH2103879.1"/>
    </source>
</evidence>
<dbReference type="Proteomes" id="UP001153954">
    <property type="component" value="Unassembled WGS sequence"/>
</dbReference>
<dbReference type="PANTHER" id="PTHR46601">
    <property type="entry name" value="ULP_PROTEASE DOMAIN-CONTAINING PROTEIN"/>
    <property type="match status" value="1"/>
</dbReference>
<dbReference type="PANTHER" id="PTHR46601:SF1">
    <property type="entry name" value="ADF-H DOMAIN-CONTAINING PROTEIN"/>
    <property type="match status" value="1"/>
</dbReference>
<keyword evidence="1" id="KW-0175">Coiled coil</keyword>